<organism evidence="2 3">
    <name type="scientific">Acidipropionibacterium acidipropionici</name>
    <dbReference type="NCBI Taxonomy" id="1748"/>
    <lineage>
        <taxon>Bacteria</taxon>
        <taxon>Bacillati</taxon>
        <taxon>Actinomycetota</taxon>
        <taxon>Actinomycetes</taxon>
        <taxon>Propionibacteriales</taxon>
        <taxon>Propionibacteriaceae</taxon>
        <taxon>Acidipropionibacterium</taxon>
    </lineage>
</organism>
<feature type="domain" description="AB hydrolase-1" evidence="1">
    <location>
        <begin position="38"/>
        <end position="133"/>
    </location>
</feature>
<dbReference type="AlphaFoldDB" id="A0AAC8YEB3"/>
<dbReference type="SUPFAM" id="SSF53474">
    <property type="entry name" value="alpha/beta-Hydrolases"/>
    <property type="match status" value="1"/>
</dbReference>
<dbReference type="InterPro" id="IPR029058">
    <property type="entry name" value="AB_hydrolase_fold"/>
</dbReference>
<gene>
    <name evidence="2" type="ORF">AXH35_02145</name>
</gene>
<evidence type="ECO:0000259" key="1">
    <source>
        <dbReference type="Pfam" id="PF00561"/>
    </source>
</evidence>
<accession>A0AAC8YEB3</accession>
<sequence>MTELTISTHVVGDGDDAITYDIQGYLDRVTTERPALFLFGAPMDASGFRQLAEQFPDRAVVTYDPRGAGRNPTGTADITTEQHVDDIHRVIAALGTGPVDAFGTSGGAVNLLAAASAHPQDYRLIVAHEPPSAPLLGDGDEVLAIVDDMKCCYAAQGQGAAMARFIALVMFSGPVPAGYLERPAPDPAMFGLPVEDDGSRTDPLFRNMPAIISHRMDVDALRALGDRLTLAAGTESGETIAARAARAIAAAIGTPAADFPSHHTGFQDQPGHPGDPVAFGARLHELVDRP</sequence>
<dbReference type="Gene3D" id="3.40.50.1820">
    <property type="entry name" value="alpha/beta hydrolase"/>
    <property type="match status" value="1"/>
</dbReference>
<evidence type="ECO:0000313" key="3">
    <source>
        <dbReference type="Proteomes" id="UP000075221"/>
    </source>
</evidence>
<keyword evidence="2" id="KW-0378">Hydrolase</keyword>
<dbReference type="Proteomes" id="UP000075221">
    <property type="component" value="Chromosome"/>
</dbReference>
<dbReference type="RefSeq" id="WP_062818918.1">
    <property type="nucleotide sequence ID" value="NZ_CP014352.1"/>
</dbReference>
<proteinExistence type="predicted"/>
<dbReference type="EMBL" id="CP014352">
    <property type="protein sequence ID" value="AMS04457.1"/>
    <property type="molecule type" value="Genomic_DNA"/>
</dbReference>
<dbReference type="GO" id="GO:0016787">
    <property type="term" value="F:hydrolase activity"/>
    <property type="evidence" value="ECO:0007669"/>
    <property type="project" value="UniProtKB-KW"/>
</dbReference>
<name>A0AAC8YEB3_9ACTN</name>
<evidence type="ECO:0000313" key="2">
    <source>
        <dbReference type="EMBL" id="AMS04457.1"/>
    </source>
</evidence>
<dbReference type="Pfam" id="PF00561">
    <property type="entry name" value="Abhydrolase_1"/>
    <property type="match status" value="1"/>
</dbReference>
<reference evidence="2 3" key="1">
    <citation type="submission" date="2016-02" db="EMBL/GenBank/DDBJ databases">
        <title>Complete Genome Sequence of Propionibacterium acidipropionici ATCC 55737.</title>
        <authorList>
            <person name="Luna Flores C.H."/>
            <person name="Nielsen L.K."/>
            <person name="Marcellin E."/>
        </authorList>
    </citation>
    <scope>NUCLEOTIDE SEQUENCE [LARGE SCALE GENOMIC DNA]</scope>
    <source>
        <strain evidence="2 3">ATCC 55737</strain>
    </source>
</reference>
<protein>
    <submittedName>
        <fullName evidence="2">Hydrolase</fullName>
    </submittedName>
</protein>
<dbReference type="InterPro" id="IPR000073">
    <property type="entry name" value="AB_hydrolase_1"/>
</dbReference>